<feature type="transmembrane region" description="Helical" evidence="1">
    <location>
        <begin position="231"/>
        <end position="248"/>
    </location>
</feature>
<dbReference type="InterPro" id="IPR022385">
    <property type="entry name" value="Rhs_assc_core"/>
</dbReference>
<comment type="caution">
    <text evidence="2">The sequence shown here is derived from an EMBL/GenBank/DDBJ whole genome shotgun (WGS) entry which is preliminary data.</text>
</comment>
<gene>
    <name evidence="2" type="ORF">CLV49_2507</name>
</gene>
<dbReference type="NCBIfam" id="TIGR01643">
    <property type="entry name" value="YD_repeat_2x"/>
    <property type="match status" value="1"/>
</dbReference>
<organism evidence="2 3">
    <name type="scientific">Labedella gwakjiensis</name>
    <dbReference type="NCBI Taxonomy" id="390269"/>
    <lineage>
        <taxon>Bacteria</taxon>
        <taxon>Bacillati</taxon>
        <taxon>Actinomycetota</taxon>
        <taxon>Actinomycetes</taxon>
        <taxon>Micrococcales</taxon>
        <taxon>Microbacteriaceae</taxon>
        <taxon>Labedella</taxon>
    </lineage>
</organism>
<name>A0A2P8GY34_9MICO</name>
<protein>
    <submittedName>
        <fullName evidence="2">RHS repeat-associated protein</fullName>
    </submittedName>
</protein>
<keyword evidence="1" id="KW-0472">Membrane</keyword>
<dbReference type="PANTHER" id="PTHR32305:SF15">
    <property type="entry name" value="PROTEIN RHSA-RELATED"/>
    <property type="match status" value="1"/>
</dbReference>
<dbReference type="Gene3D" id="2.180.10.10">
    <property type="entry name" value="RHS repeat-associated core"/>
    <property type="match status" value="1"/>
</dbReference>
<keyword evidence="1" id="KW-0812">Transmembrane</keyword>
<reference evidence="2 3" key="1">
    <citation type="submission" date="2018-03" db="EMBL/GenBank/DDBJ databases">
        <title>Genomic Encyclopedia of Archaeal and Bacterial Type Strains, Phase II (KMG-II): from individual species to whole genera.</title>
        <authorList>
            <person name="Goeker M."/>
        </authorList>
    </citation>
    <scope>NUCLEOTIDE SEQUENCE [LARGE SCALE GENOMIC DNA]</scope>
    <source>
        <strain evidence="2 3">DSM 21548</strain>
    </source>
</reference>
<evidence type="ECO:0000313" key="2">
    <source>
        <dbReference type="EMBL" id="PSL38877.1"/>
    </source>
</evidence>
<dbReference type="AlphaFoldDB" id="A0A2P8GY34"/>
<evidence type="ECO:0000313" key="3">
    <source>
        <dbReference type="Proteomes" id="UP000241203"/>
    </source>
</evidence>
<proteinExistence type="predicted"/>
<dbReference type="NCBIfam" id="TIGR03696">
    <property type="entry name" value="Rhs_assc_core"/>
    <property type="match status" value="1"/>
</dbReference>
<dbReference type="InterPro" id="IPR006530">
    <property type="entry name" value="YD"/>
</dbReference>
<accession>A0A2P8GY34</accession>
<dbReference type="Proteomes" id="UP000241203">
    <property type="component" value="Unassembled WGS sequence"/>
</dbReference>
<dbReference type="InterPro" id="IPR050708">
    <property type="entry name" value="T6SS_VgrG/RHS"/>
</dbReference>
<dbReference type="PANTHER" id="PTHR32305">
    <property type="match status" value="1"/>
</dbReference>
<sequence length="355" mass="38019">MYDVADRHVETRLTDGTTIRYTRDASDRIVEPKVSKANTPDVVTLFGFGGAGDSPDLTLDADNNITEQTLSLPGGVLASFRPDGSETWSFPNLHGDVVVTTDGEGVRQGGRAVYDPFGQPVDPATGTVGTAVADDAVPENVSGADADYGWLGQHQKLYEHQGSVATIEMGARQYVPALGRFLEVDPVEGGVENAYVYPQDPINQVDLTGEFAFALLGGFAVEGGANAWNPVGWVILAAVVVVGAAILITQEVNKARAADVMERSKKAKAKAASLKGTTVPRGQVGNGKTGRWFNTKAEAIRNARDYANKRPNTRCYRGPCAAGDHVHVDQIPNGRAQKPHHYYWRSMSANGRRAV</sequence>
<evidence type="ECO:0000256" key="1">
    <source>
        <dbReference type="SAM" id="Phobius"/>
    </source>
</evidence>
<keyword evidence="1" id="KW-1133">Transmembrane helix</keyword>
<dbReference type="EMBL" id="PYAU01000001">
    <property type="protein sequence ID" value="PSL38877.1"/>
    <property type="molecule type" value="Genomic_DNA"/>
</dbReference>